<name>A0A1X1ZEZ2_9MYCO</name>
<accession>A0A1X1ZEZ2</accession>
<protein>
    <submittedName>
        <fullName evidence="1">Uncharacterized protein</fullName>
    </submittedName>
</protein>
<dbReference type="OrthoDB" id="4744842at2"/>
<dbReference type="EMBL" id="LQPH01000125">
    <property type="protein sequence ID" value="ORW21898.1"/>
    <property type="molecule type" value="Genomic_DNA"/>
</dbReference>
<sequence>MSNHIEWGHAADSLYTLHPRERAIEKFHPEDEDAVSGPFVLGLWNGNGDGLALQGSRREILDYLGHVIAHVRRETHPRLELDQALKRLHTLREERSAVLDHANYSTCDVARLDEAEVDLLNDVAEAAAEVNAELHPY</sequence>
<proteinExistence type="predicted"/>
<evidence type="ECO:0000313" key="2">
    <source>
        <dbReference type="Proteomes" id="UP000193781"/>
    </source>
</evidence>
<keyword evidence="2" id="KW-1185">Reference proteome</keyword>
<dbReference type="RefSeq" id="WP_023363536.1">
    <property type="nucleotide sequence ID" value="NZ_JACKSS010000170.1"/>
</dbReference>
<evidence type="ECO:0000313" key="1">
    <source>
        <dbReference type="EMBL" id="ORW21898.1"/>
    </source>
</evidence>
<reference evidence="1 2" key="1">
    <citation type="submission" date="2016-01" db="EMBL/GenBank/DDBJ databases">
        <title>The new phylogeny of the genus Mycobacterium.</title>
        <authorList>
            <person name="Tarcisio F."/>
            <person name="Conor M."/>
            <person name="Antonella G."/>
            <person name="Elisabetta G."/>
            <person name="Giulia F.S."/>
            <person name="Sara T."/>
            <person name="Anna F."/>
            <person name="Clotilde B."/>
            <person name="Roberto B."/>
            <person name="Veronica D.S."/>
            <person name="Fabio R."/>
            <person name="Monica P."/>
            <person name="Olivier J."/>
            <person name="Enrico T."/>
            <person name="Nicola S."/>
        </authorList>
    </citation>
    <scope>NUCLEOTIDE SEQUENCE [LARGE SCALE GENOMIC DNA]</scope>
    <source>
        <strain evidence="1 2">DSM 44803</strain>
    </source>
</reference>
<dbReference type="GeneID" id="29696807"/>
<dbReference type="Proteomes" id="UP000193781">
    <property type="component" value="Unassembled WGS sequence"/>
</dbReference>
<dbReference type="AlphaFoldDB" id="A0A1X1ZEZ2"/>
<gene>
    <name evidence="1" type="ORF">AWC17_05995</name>
</gene>
<organism evidence="1 2">
    <name type="scientific">Mycobacterium nebraskense</name>
    <dbReference type="NCBI Taxonomy" id="244292"/>
    <lineage>
        <taxon>Bacteria</taxon>
        <taxon>Bacillati</taxon>
        <taxon>Actinomycetota</taxon>
        <taxon>Actinomycetes</taxon>
        <taxon>Mycobacteriales</taxon>
        <taxon>Mycobacteriaceae</taxon>
        <taxon>Mycobacterium</taxon>
    </lineage>
</organism>
<comment type="caution">
    <text evidence="1">The sequence shown here is derived from an EMBL/GenBank/DDBJ whole genome shotgun (WGS) entry which is preliminary data.</text>
</comment>